<dbReference type="PANTHER" id="PTHR32332:SF34">
    <property type="entry name" value="2-NITROPROPANE DIOXYGENASE FAMILY, PUTATIVE-RELATED"/>
    <property type="match status" value="1"/>
</dbReference>
<dbReference type="AlphaFoldDB" id="A0A9N9U7M8"/>
<gene>
    <name evidence="4" type="ORF">CBYS24578_00017500</name>
</gene>
<keyword evidence="3" id="KW-0560">Oxidoreductase</keyword>
<dbReference type="InterPro" id="IPR004136">
    <property type="entry name" value="NMO"/>
</dbReference>
<evidence type="ECO:0000256" key="3">
    <source>
        <dbReference type="ARBA" id="ARBA00023002"/>
    </source>
</evidence>
<dbReference type="SUPFAM" id="SSF51412">
    <property type="entry name" value="Inosine monophosphate dehydrogenase (IMPDH)"/>
    <property type="match status" value="1"/>
</dbReference>
<sequence length="362" mass="38694">MELSKKRRFALAESFPWIESPLISSAPMSGFATNDLAIAVTQAGGLGQIGFTGSPMRMQSELEKAKQKLQATPVCDEACKVLPVGVGIIALGGSTTPWIQTLAEYKPAMVWLSFGTCDEFKSWTDDIRSVSPDTKTWIQVGSVSAALGAAATCAPDALVLQGSDAGGHGHKHGASIVTLIPEAMDALHRQGFSDIPVVAAGGIMDGRGAAAAIALGASGVVMGTRFLACSEIEIESEVADECLTASDGGEATVRSRVFDDIWGQNVWPEMYDGRCLRNAIYDDVEEEGMSLQEAREHLIRRSRNETSSGMRNICAIWAGTGVGMLKEREKAADIDLRYQSVAEFFHMLVQANTANFSHVETT</sequence>
<proteinExistence type="predicted"/>
<dbReference type="GO" id="GO:0018580">
    <property type="term" value="F:nitronate monooxygenase activity"/>
    <property type="evidence" value="ECO:0007669"/>
    <property type="project" value="InterPro"/>
</dbReference>
<dbReference type="EMBL" id="CABFNO020001343">
    <property type="protein sequence ID" value="CAG9982670.1"/>
    <property type="molecule type" value="Genomic_DNA"/>
</dbReference>
<keyword evidence="5" id="KW-1185">Reference proteome</keyword>
<dbReference type="Proteomes" id="UP000754883">
    <property type="component" value="Unassembled WGS sequence"/>
</dbReference>
<reference evidence="5" key="1">
    <citation type="submission" date="2019-06" db="EMBL/GenBank/DDBJ databases">
        <authorList>
            <person name="Broberg M."/>
        </authorList>
    </citation>
    <scope>NUCLEOTIDE SEQUENCE [LARGE SCALE GENOMIC DNA]</scope>
</reference>
<dbReference type="PANTHER" id="PTHR32332">
    <property type="entry name" value="2-NITROPROPANE DIOXYGENASE"/>
    <property type="match status" value="1"/>
</dbReference>
<evidence type="ECO:0000313" key="4">
    <source>
        <dbReference type="EMBL" id="CAG9982670.1"/>
    </source>
</evidence>
<dbReference type="CDD" id="cd04730">
    <property type="entry name" value="NPD_like"/>
    <property type="match status" value="1"/>
</dbReference>
<dbReference type="InterPro" id="IPR013785">
    <property type="entry name" value="Aldolase_TIM"/>
</dbReference>
<protein>
    <recommendedName>
        <fullName evidence="6">Nitronate monooxygenase</fullName>
    </recommendedName>
</protein>
<comment type="caution">
    <text evidence="4">The sequence shown here is derived from an EMBL/GenBank/DDBJ whole genome shotgun (WGS) entry which is preliminary data.</text>
</comment>
<evidence type="ECO:0000256" key="1">
    <source>
        <dbReference type="ARBA" id="ARBA00022630"/>
    </source>
</evidence>
<name>A0A9N9U7M8_9HYPO</name>
<dbReference type="OrthoDB" id="2349068at2759"/>
<keyword evidence="1" id="KW-0285">Flavoprotein</keyword>
<evidence type="ECO:0008006" key="6">
    <source>
        <dbReference type="Google" id="ProtNLM"/>
    </source>
</evidence>
<accession>A0A9N9U7M8</accession>
<evidence type="ECO:0000313" key="5">
    <source>
        <dbReference type="Proteomes" id="UP000754883"/>
    </source>
</evidence>
<keyword evidence="2" id="KW-0288">FMN</keyword>
<dbReference type="Pfam" id="PF03060">
    <property type="entry name" value="NMO"/>
    <property type="match status" value="1"/>
</dbReference>
<organism evidence="4 5">
    <name type="scientific">Clonostachys byssicola</name>
    <dbReference type="NCBI Taxonomy" id="160290"/>
    <lineage>
        <taxon>Eukaryota</taxon>
        <taxon>Fungi</taxon>
        <taxon>Dikarya</taxon>
        <taxon>Ascomycota</taxon>
        <taxon>Pezizomycotina</taxon>
        <taxon>Sordariomycetes</taxon>
        <taxon>Hypocreomycetidae</taxon>
        <taxon>Hypocreales</taxon>
        <taxon>Bionectriaceae</taxon>
        <taxon>Clonostachys</taxon>
    </lineage>
</organism>
<dbReference type="Gene3D" id="3.20.20.70">
    <property type="entry name" value="Aldolase class I"/>
    <property type="match status" value="1"/>
</dbReference>
<reference evidence="4 5" key="2">
    <citation type="submission" date="2021-10" db="EMBL/GenBank/DDBJ databases">
        <authorList>
            <person name="Piombo E."/>
        </authorList>
    </citation>
    <scope>NUCLEOTIDE SEQUENCE [LARGE SCALE GENOMIC DNA]</scope>
</reference>
<evidence type="ECO:0000256" key="2">
    <source>
        <dbReference type="ARBA" id="ARBA00022643"/>
    </source>
</evidence>